<reference evidence="9 10" key="1">
    <citation type="submission" date="2018-05" db="EMBL/GenBank/DDBJ databases">
        <title>Leucothrix arctica sp. nov., isolated from Arctic seawater.</title>
        <authorList>
            <person name="Choi A."/>
            <person name="Baek K."/>
        </authorList>
    </citation>
    <scope>NUCLEOTIDE SEQUENCE [LARGE SCALE GENOMIC DNA]</scope>
    <source>
        <strain evidence="9 10">IMCC9719</strain>
    </source>
</reference>
<dbReference type="SUPFAM" id="SSF51735">
    <property type="entry name" value="NAD(P)-binding Rossmann-fold domains"/>
    <property type="match status" value="1"/>
</dbReference>
<dbReference type="Pfam" id="PF02397">
    <property type="entry name" value="Bac_transf"/>
    <property type="match status" value="1"/>
</dbReference>
<dbReference type="PANTHER" id="PTHR30576:SF21">
    <property type="entry name" value="UDP-GLUCOSE:UNDECAPRENYL-PHOSPHATE GLUCOSE-1-PHOSPHATE TRANSFERASE"/>
    <property type="match status" value="1"/>
</dbReference>
<evidence type="ECO:0000256" key="2">
    <source>
        <dbReference type="ARBA" id="ARBA00006464"/>
    </source>
</evidence>
<feature type="transmembrane region" description="Helical" evidence="7">
    <location>
        <begin position="20"/>
        <end position="40"/>
    </location>
</feature>
<dbReference type="Pfam" id="PF13727">
    <property type="entry name" value="CoA_binding_3"/>
    <property type="match status" value="1"/>
</dbReference>
<dbReference type="NCBIfam" id="TIGR03023">
    <property type="entry name" value="WcaJ_sugtrans"/>
    <property type="match status" value="1"/>
</dbReference>
<evidence type="ECO:0000256" key="6">
    <source>
        <dbReference type="ARBA" id="ARBA00023136"/>
    </source>
</evidence>
<feature type="domain" description="Bacterial sugar transferase" evidence="8">
    <location>
        <begin position="284"/>
        <end position="468"/>
    </location>
</feature>
<sequence>MYSGHILKREQYISGTFRLVDILTILLSSLLVSYVQFGVIQVTEKYVFFITTLCFVTLNIFNFMSVYRAWRGKAFIQELVSVTLALLVVSLIMGALVFLFRTGDEFSRLWVGSTFITAYVGMIGYRSIARVLIRYLRATGHNQKRIVVVGAGVLGKRVCSTISRETWAGVKAVALFDDEKALHGSNYRGVEVIGGVNDVAGFIESYRSRDSHERIDHVWIALPLSARDRIEYLQEKLQDTAASVYLVPDLYGFNLDSYKVDEMIGMPIMNMSASSAQGWRAILKRIEDLTIASVLLVLLSPVFAIVAYLIKSDSKGPVFFKQKRYGIDGKEILVWKFRSMSVTENGGEVKQAQRTDPRVTKIGAFIRKTSIDELPQLINVLQGTMSLVGPRPHAVAHNEFYRSKVMGYMARHKMHPGITGWAQVNGSRGETVEVRDMEERIRYDLEYIKHWSLGLDFKILFRTISTVLNTKNTY</sequence>
<evidence type="ECO:0000313" key="9">
    <source>
        <dbReference type="EMBL" id="PWQ98708.1"/>
    </source>
</evidence>
<dbReference type="InterPro" id="IPR017473">
    <property type="entry name" value="Undecaprenyl-P_gluc_Ptfrase"/>
</dbReference>
<dbReference type="GO" id="GO:0016020">
    <property type="term" value="C:membrane"/>
    <property type="evidence" value="ECO:0007669"/>
    <property type="project" value="UniProtKB-SubCell"/>
</dbReference>
<dbReference type="AlphaFoldDB" id="A0A317CJH5"/>
<name>A0A317CJH5_9GAMM</name>
<keyword evidence="3 9" id="KW-0808">Transferase</keyword>
<evidence type="ECO:0000313" key="10">
    <source>
        <dbReference type="Proteomes" id="UP000245506"/>
    </source>
</evidence>
<comment type="caution">
    <text evidence="9">The sequence shown here is derived from an EMBL/GenBank/DDBJ whole genome shotgun (WGS) entry which is preliminary data.</text>
</comment>
<feature type="transmembrane region" description="Helical" evidence="7">
    <location>
        <begin position="289"/>
        <end position="310"/>
    </location>
</feature>
<evidence type="ECO:0000259" key="8">
    <source>
        <dbReference type="Pfam" id="PF02397"/>
    </source>
</evidence>
<evidence type="ECO:0000256" key="4">
    <source>
        <dbReference type="ARBA" id="ARBA00022692"/>
    </source>
</evidence>
<dbReference type="PANTHER" id="PTHR30576">
    <property type="entry name" value="COLANIC BIOSYNTHESIS UDP-GLUCOSE LIPID CARRIER TRANSFERASE"/>
    <property type="match status" value="1"/>
</dbReference>
<evidence type="ECO:0000256" key="7">
    <source>
        <dbReference type="SAM" id="Phobius"/>
    </source>
</evidence>
<dbReference type="RefSeq" id="WP_109821864.1">
    <property type="nucleotide sequence ID" value="NZ_QGKL01000010.1"/>
</dbReference>
<feature type="transmembrane region" description="Helical" evidence="7">
    <location>
        <begin position="106"/>
        <end position="125"/>
    </location>
</feature>
<gene>
    <name evidence="9" type="ORF">DKT75_02540</name>
</gene>
<protein>
    <submittedName>
        <fullName evidence="9">Undecaprenyl-phosphate glucose phosphotransferase</fullName>
    </submittedName>
</protein>
<feature type="transmembrane region" description="Helical" evidence="7">
    <location>
        <begin position="79"/>
        <end position="100"/>
    </location>
</feature>
<comment type="similarity">
    <text evidence="2">Belongs to the bacterial sugar transferase family.</text>
</comment>
<dbReference type="InterPro" id="IPR003362">
    <property type="entry name" value="Bact_transf"/>
</dbReference>
<dbReference type="InterPro" id="IPR017475">
    <property type="entry name" value="EPS_sugar_tfrase"/>
</dbReference>
<keyword evidence="4 7" id="KW-0812">Transmembrane</keyword>
<keyword evidence="10" id="KW-1185">Reference proteome</keyword>
<organism evidence="9 10">
    <name type="scientific">Leucothrix arctica</name>
    <dbReference type="NCBI Taxonomy" id="1481894"/>
    <lineage>
        <taxon>Bacteria</taxon>
        <taxon>Pseudomonadati</taxon>
        <taxon>Pseudomonadota</taxon>
        <taxon>Gammaproteobacteria</taxon>
        <taxon>Thiotrichales</taxon>
        <taxon>Thiotrichaceae</taxon>
        <taxon>Leucothrix</taxon>
    </lineage>
</organism>
<feature type="transmembrane region" description="Helical" evidence="7">
    <location>
        <begin position="46"/>
        <end position="67"/>
    </location>
</feature>
<dbReference type="Gene3D" id="3.40.50.720">
    <property type="entry name" value="NAD(P)-binding Rossmann-like Domain"/>
    <property type="match status" value="1"/>
</dbReference>
<dbReference type="Proteomes" id="UP000245506">
    <property type="component" value="Unassembled WGS sequence"/>
</dbReference>
<dbReference type="EMBL" id="QGKL01000010">
    <property type="protein sequence ID" value="PWQ98708.1"/>
    <property type="molecule type" value="Genomic_DNA"/>
</dbReference>
<comment type="subcellular location">
    <subcellularLocation>
        <location evidence="1">Membrane</location>
        <topology evidence="1">Multi-pass membrane protein</topology>
    </subcellularLocation>
</comment>
<dbReference type="InterPro" id="IPR036291">
    <property type="entry name" value="NAD(P)-bd_dom_sf"/>
</dbReference>
<dbReference type="GO" id="GO:0009242">
    <property type="term" value="P:colanic acid biosynthetic process"/>
    <property type="evidence" value="ECO:0007669"/>
    <property type="project" value="TreeGrafter"/>
</dbReference>
<evidence type="ECO:0000256" key="5">
    <source>
        <dbReference type="ARBA" id="ARBA00022989"/>
    </source>
</evidence>
<proteinExistence type="inferred from homology"/>
<evidence type="ECO:0000256" key="1">
    <source>
        <dbReference type="ARBA" id="ARBA00004141"/>
    </source>
</evidence>
<dbReference type="GO" id="GO:0089702">
    <property type="term" value="F:undecaprenyl-phosphate glucose phosphotransferase activity"/>
    <property type="evidence" value="ECO:0007669"/>
    <property type="project" value="TreeGrafter"/>
</dbReference>
<evidence type="ECO:0000256" key="3">
    <source>
        <dbReference type="ARBA" id="ARBA00022679"/>
    </source>
</evidence>
<dbReference type="NCBIfam" id="TIGR03025">
    <property type="entry name" value="EPS_sugtrans"/>
    <property type="match status" value="1"/>
</dbReference>
<keyword evidence="5 7" id="KW-1133">Transmembrane helix</keyword>
<keyword evidence="6 7" id="KW-0472">Membrane</keyword>
<accession>A0A317CJH5</accession>